<dbReference type="Pfam" id="PF00924">
    <property type="entry name" value="MS_channel_2nd"/>
    <property type="match status" value="1"/>
</dbReference>
<dbReference type="PANTHER" id="PTHR30221">
    <property type="entry name" value="SMALL-CONDUCTANCE MECHANOSENSITIVE CHANNEL"/>
    <property type="match status" value="1"/>
</dbReference>
<proteinExistence type="predicted"/>
<accession>A0A934KCF6</accession>
<dbReference type="SUPFAM" id="SSF50182">
    <property type="entry name" value="Sm-like ribonucleoproteins"/>
    <property type="match status" value="1"/>
</dbReference>
<dbReference type="InterPro" id="IPR010920">
    <property type="entry name" value="LSM_dom_sf"/>
</dbReference>
<evidence type="ECO:0000256" key="2">
    <source>
        <dbReference type="ARBA" id="ARBA00022692"/>
    </source>
</evidence>
<evidence type="ECO:0000313" key="8">
    <source>
        <dbReference type="EMBL" id="MBJ7600721.1"/>
    </source>
</evidence>
<dbReference type="PANTHER" id="PTHR30221:SF1">
    <property type="entry name" value="SMALL-CONDUCTANCE MECHANOSENSITIVE CHANNEL"/>
    <property type="match status" value="1"/>
</dbReference>
<comment type="caution">
    <text evidence="8">The sequence shown here is derived from an EMBL/GenBank/DDBJ whole genome shotgun (WGS) entry which is preliminary data.</text>
</comment>
<dbReference type="GO" id="GO:0016020">
    <property type="term" value="C:membrane"/>
    <property type="evidence" value="ECO:0007669"/>
    <property type="project" value="UniProtKB-SubCell"/>
</dbReference>
<keyword evidence="2 6" id="KW-0812">Transmembrane</keyword>
<feature type="region of interest" description="Disordered" evidence="5">
    <location>
        <begin position="178"/>
        <end position="198"/>
    </location>
</feature>
<dbReference type="Gene3D" id="1.10.287.1260">
    <property type="match status" value="1"/>
</dbReference>
<dbReference type="InterPro" id="IPR023408">
    <property type="entry name" value="MscS_beta-dom_sf"/>
</dbReference>
<feature type="domain" description="Mechanosensitive ion channel MscS" evidence="7">
    <location>
        <begin position="107"/>
        <end position="168"/>
    </location>
</feature>
<organism evidence="8 9">
    <name type="scientific">Candidatus Nephthysia bennettiae</name>
    <dbReference type="NCBI Taxonomy" id="3127016"/>
    <lineage>
        <taxon>Bacteria</taxon>
        <taxon>Bacillati</taxon>
        <taxon>Candidatus Dormiibacterota</taxon>
        <taxon>Candidatus Dormibacteria</taxon>
        <taxon>Candidatus Dormibacterales</taxon>
        <taxon>Candidatus Dormibacteraceae</taxon>
        <taxon>Candidatus Nephthysia</taxon>
    </lineage>
</organism>
<keyword evidence="9" id="KW-1185">Reference proteome</keyword>
<gene>
    <name evidence="8" type="ORF">JF922_21960</name>
</gene>
<feature type="transmembrane region" description="Helical" evidence="6">
    <location>
        <begin position="88"/>
        <end position="105"/>
    </location>
</feature>
<evidence type="ECO:0000313" key="9">
    <source>
        <dbReference type="Proteomes" id="UP000612893"/>
    </source>
</evidence>
<evidence type="ECO:0000256" key="5">
    <source>
        <dbReference type="SAM" id="MobiDB-lite"/>
    </source>
</evidence>
<dbReference type="AlphaFoldDB" id="A0A934KCF6"/>
<evidence type="ECO:0000256" key="6">
    <source>
        <dbReference type="SAM" id="Phobius"/>
    </source>
</evidence>
<feature type="transmembrane region" description="Helical" evidence="6">
    <location>
        <begin position="23"/>
        <end position="42"/>
    </location>
</feature>
<name>A0A934KCF6_9BACT</name>
<protein>
    <submittedName>
        <fullName evidence="8">Mechanosensitive ion channel</fullName>
    </submittedName>
</protein>
<evidence type="ECO:0000256" key="3">
    <source>
        <dbReference type="ARBA" id="ARBA00022989"/>
    </source>
</evidence>
<dbReference type="RefSeq" id="WP_338204670.1">
    <property type="nucleotide sequence ID" value="NZ_JAEKNR010000217.1"/>
</dbReference>
<reference evidence="8" key="1">
    <citation type="submission" date="2020-10" db="EMBL/GenBank/DDBJ databases">
        <title>Ca. Dormibacterota MAGs.</title>
        <authorList>
            <person name="Montgomery K."/>
        </authorList>
    </citation>
    <scope>NUCLEOTIDE SEQUENCE [LARGE SCALE GENOMIC DNA]</scope>
    <source>
        <strain evidence="8">SC8812_S17_10</strain>
    </source>
</reference>
<feature type="transmembrane region" description="Helical" evidence="6">
    <location>
        <begin position="62"/>
        <end position="82"/>
    </location>
</feature>
<keyword evidence="4 6" id="KW-0472">Membrane</keyword>
<dbReference type="InterPro" id="IPR006685">
    <property type="entry name" value="MscS_channel_2nd"/>
</dbReference>
<dbReference type="Gene3D" id="2.30.30.60">
    <property type="match status" value="1"/>
</dbReference>
<comment type="subcellular location">
    <subcellularLocation>
        <location evidence="1">Membrane</location>
    </subcellularLocation>
</comment>
<keyword evidence="3 6" id="KW-1133">Transmembrane helix</keyword>
<dbReference type="InterPro" id="IPR045275">
    <property type="entry name" value="MscS_archaea/bacteria_type"/>
</dbReference>
<sequence>MVQSTILGLREQDVLAWLLDRGLNVLEGLVAFLVVLVLAHFVRRLASRVMARENVRTDVAVLVARAIYVGLVALGVFLFVTIALGNAAVGLTGILVAVFVTSLGLQDLFKNYVSGFYIGMERTVKIGDLLESGGYKGVVTEVAMRVTYMRGEEGQRIVVPNSKLFTETLSVSKAPDGWGSAGKGALDDASEGLESVRR</sequence>
<dbReference type="EMBL" id="JAEKNR010000217">
    <property type="protein sequence ID" value="MBJ7600721.1"/>
    <property type="molecule type" value="Genomic_DNA"/>
</dbReference>
<evidence type="ECO:0000256" key="1">
    <source>
        <dbReference type="ARBA" id="ARBA00004370"/>
    </source>
</evidence>
<dbReference type="GO" id="GO:0008381">
    <property type="term" value="F:mechanosensitive monoatomic ion channel activity"/>
    <property type="evidence" value="ECO:0007669"/>
    <property type="project" value="InterPro"/>
</dbReference>
<evidence type="ECO:0000256" key="4">
    <source>
        <dbReference type="ARBA" id="ARBA00023136"/>
    </source>
</evidence>
<evidence type="ECO:0000259" key="7">
    <source>
        <dbReference type="Pfam" id="PF00924"/>
    </source>
</evidence>
<dbReference type="Proteomes" id="UP000612893">
    <property type="component" value="Unassembled WGS sequence"/>
</dbReference>